<gene>
    <name evidence="2" type="ORF">ONB1V03_LOCUS19023</name>
</gene>
<keyword evidence="3" id="KW-1185">Reference proteome</keyword>
<evidence type="ECO:0000313" key="3">
    <source>
        <dbReference type="Proteomes" id="UP000728032"/>
    </source>
</evidence>
<dbReference type="Gene3D" id="3.10.100.10">
    <property type="entry name" value="Mannose-Binding Protein A, subunit A"/>
    <property type="match status" value="1"/>
</dbReference>
<dbReference type="InterPro" id="IPR016187">
    <property type="entry name" value="CTDL_fold"/>
</dbReference>
<dbReference type="SUPFAM" id="SSF56436">
    <property type="entry name" value="C-type lectin-like"/>
    <property type="match status" value="1"/>
</dbReference>
<dbReference type="PANTHER" id="PTHR22803">
    <property type="entry name" value="MANNOSE, PHOSPHOLIPASE, LECTIN RECEPTOR RELATED"/>
    <property type="match status" value="1"/>
</dbReference>
<dbReference type="Pfam" id="PF00059">
    <property type="entry name" value="Lectin_C"/>
    <property type="match status" value="1"/>
</dbReference>
<accession>A0A7R9MLF7</accession>
<reference evidence="2" key="1">
    <citation type="submission" date="2020-11" db="EMBL/GenBank/DDBJ databases">
        <authorList>
            <person name="Tran Van P."/>
        </authorList>
    </citation>
    <scope>NUCLEOTIDE SEQUENCE</scope>
</reference>
<dbReference type="InterPro" id="IPR001304">
    <property type="entry name" value="C-type_lectin-like"/>
</dbReference>
<dbReference type="AlphaFoldDB" id="A0A7R9MLF7"/>
<dbReference type="Proteomes" id="UP000728032">
    <property type="component" value="Unassembled WGS sequence"/>
</dbReference>
<dbReference type="EMBL" id="CAJPVJ010027905">
    <property type="protein sequence ID" value="CAG2179599.1"/>
    <property type="molecule type" value="Genomic_DNA"/>
</dbReference>
<protein>
    <recommendedName>
        <fullName evidence="1">C-type lectin domain-containing protein</fullName>
    </recommendedName>
</protein>
<dbReference type="EMBL" id="OC942730">
    <property type="protein sequence ID" value="CAD7662463.1"/>
    <property type="molecule type" value="Genomic_DNA"/>
</dbReference>
<dbReference type="InterPro" id="IPR050111">
    <property type="entry name" value="C-type_lectin/snaclec_domain"/>
</dbReference>
<evidence type="ECO:0000259" key="1">
    <source>
        <dbReference type="PROSITE" id="PS50041"/>
    </source>
</evidence>
<dbReference type="InterPro" id="IPR016186">
    <property type="entry name" value="C-type_lectin-like/link_sf"/>
</dbReference>
<dbReference type="CDD" id="cd00037">
    <property type="entry name" value="CLECT"/>
    <property type="match status" value="1"/>
</dbReference>
<feature type="non-terminal residue" evidence="2">
    <location>
        <position position="1"/>
    </location>
</feature>
<name>A0A7R9MLF7_9ACAR</name>
<feature type="domain" description="C-type lectin" evidence="1">
    <location>
        <begin position="9"/>
        <end position="87"/>
    </location>
</feature>
<sequence>GYLTCGHYAHDLCNKQGPGATLLTIHSQQEQDFLSDLLFTKHKTVDNVWVGPMVSNKKVTWVDGSKDDYTNWETGAPSNATNDCVEIELSTPNV</sequence>
<evidence type="ECO:0000313" key="2">
    <source>
        <dbReference type="EMBL" id="CAD7662463.1"/>
    </source>
</evidence>
<organism evidence="2">
    <name type="scientific">Oppiella nova</name>
    <dbReference type="NCBI Taxonomy" id="334625"/>
    <lineage>
        <taxon>Eukaryota</taxon>
        <taxon>Metazoa</taxon>
        <taxon>Ecdysozoa</taxon>
        <taxon>Arthropoda</taxon>
        <taxon>Chelicerata</taxon>
        <taxon>Arachnida</taxon>
        <taxon>Acari</taxon>
        <taxon>Acariformes</taxon>
        <taxon>Sarcoptiformes</taxon>
        <taxon>Oribatida</taxon>
        <taxon>Brachypylina</taxon>
        <taxon>Oppioidea</taxon>
        <taxon>Oppiidae</taxon>
        <taxon>Oppiella</taxon>
    </lineage>
</organism>
<proteinExistence type="predicted"/>
<dbReference type="OrthoDB" id="6515281at2759"/>
<dbReference type="PROSITE" id="PS50041">
    <property type="entry name" value="C_TYPE_LECTIN_2"/>
    <property type="match status" value="1"/>
</dbReference>
<feature type="non-terminal residue" evidence="2">
    <location>
        <position position="94"/>
    </location>
</feature>